<evidence type="ECO:0000313" key="6">
    <source>
        <dbReference type="Proteomes" id="UP000475385"/>
    </source>
</evidence>
<keyword evidence="2" id="KW-1133">Transmembrane helix</keyword>
<reference evidence="5 6" key="1">
    <citation type="submission" date="2020-02" db="EMBL/GenBank/DDBJ databases">
        <authorList>
            <person name="Kim H.M."/>
            <person name="Jeon C.O."/>
        </authorList>
    </citation>
    <scope>NUCLEOTIDE SEQUENCE [LARGE SCALE GENOMIC DNA]</scope>
    <source>
        <strain evidence="5 6">PeD5</strain>
    </source>
</reference>
<dbReference type="RefSeq" id="WP_164697831.1">
    <property type="nucleotide sequence ID" value="NZ_JAAIKB010000021.1"/>
</dbReference>
<dbReference type="Gene3D" id="3.10.450.240">
    <property type="match status" value="1"/>
</dbReference>
<dbReference type="InterPro" id="IPR007379">
    <property type="entry name" value="Tim44-like_dom"/>
</dbReference>
<evidence type="ECO:0000313" key="5">
    <source>
        <dbReference type="EMBL" id="NGM23916.1"/>
    </source>
</evidence>
<reference evidence="5 6" key="2">
    <citation type="submission" date="2020-03" db="EMBL/GenBank/DDBJ databases">
        <title>Roseomonas stagni sp. nov., isolated from pond water in Japan.</title>
        <authorList>
            <person name="Furuhata K."/>
            <person name="Miyamoto H."/>
            <person name="Goto K."/>
        </authorList>
    </citation>
    <scope>NUCLEOTIDE SEQUENCE [LARGE SCALE GENOMIC DNA]</scope>
    <source>
        <strain evidence="5 6">PeD5</strain>
    </source>
</reference>
<keyword evidence="2" id="KW-0472">Membrane</keyword>
<evidence type="ECO:0000256" key="2">
    <source>
        <dbReference type="SAM" id="Phobius"/>
    </source>
</evidence>
<dbReference type="PANTHER" id="PTHR41542">
    <property type="entry name" value="BLL5807 PROTEIN"/>
    <property type="match status" value="1"/>
</dbReference>
<dbReference type="PANTHER" id="PTHR41542:SF1">
    <property type="entry name" value="BLL5807 PROTEIN"/>
    <property type="match status" value="1"/>
</dbReference>
<feature type="transmembrane region" description="Helical" evidence="2">
    <location>
        <begin position="122"/>
        <end position="143"/>
    </location>
</feature>
<keyword evidence="3" id="KW-0732">Signal</keyword>
<keyword evidence="2" id="KW-0812">Transmembrane</keyword>
<name>A0A6M1LTV6_9PROT</name>
<protein>
    <submittedName>
        <fullName evidence="5">TIM44-like domain-containing protein</fullName>
    </submittedName>
</protein>
<keyword evidence="6" id="KW-1185">Reference proteome</keyword>
<accession>A0A6M1LTV6</accession>
<feature type="region of interest" description="Disordered" evidence="1">
    <location>
        <begin position="23"/>
        <end position="75"/>
    </location>
</feature>
<evidence type="ECO:0000259" key="4">
    <source>
        <dbReference type="SMART" id="SM00978"/>
    </source>
</evidence>
<gene>
    <name evidence="5" type="ORF">G3576_28175</name>
</gene>
<feature type="compositionally biased region" description="Low complexity" evidence="1">
    <location>
        <begin position="53"/>
        <end position="75"/>
    </location>
</feature>
<comment type="caution">
    <text evidence="5">The sequence shown here is derived from an EMBL/GenBank/DDBJ whole genome shotgun (WGS) entry which is preliminary data.</text>
</comment>
<proteinExistence type="predicted"/>
<feature type="signal peptide" evidence="3">
    <location>
        <begin position="1"/>
        <end position="25"/>
    </location>
</feature>
<organism evidence="5 6">
    <name type="scientific">Falsiroseomonas algicola</name>
    <dbReference type="NCBI Taxonomy" id="2716930"/>
    <lineage>
        <taxon>Bacteria</taxon>
        <taxon>Pseudomonadati</taxon>
        <taxon>Pseudomonadota</taxon>
        <taxon>Alphaproteobacteria</taxon>
        <taxon>Acetobacterales</taxon>
        <taxon>Roseomonadaceae</taxon>
        <taxon>Falsiroseomonas</taxon>
    </lineage>
</organism>
<dbReference type="EMBL" id="JAAIKB010000021">
    <property type="protein sequence ID" value="NGM23916.1"/>
    <property type="molecule type" value="Genomic_DNA"/>
</dbReference>
<feature type="transmembrane region" description="Helical" evidence="2">
    <location>
        <begin position="93"/>
        <end position="110"/>
    </location>
</feature>
<dbReference type="AlphaFoldDB" id="A0A6M1LTV6"/>
<feature type="domain" description="Tim44-like" evidence="4">
    <location>
        <begin position="184"/>
        <end position="326"/>
    </location>
</feature>
<evidence type="ECO:0000256" key="1">
    <source>
        <dbReference type="SAM" id="MobiDB-lite"/>
    </source>
</evidence>
<dbReference type="SUPFAM" id="SSF54427">
    <property type="entry name" value="NTF2-like"/>
    <property type="match status" value="1"/>
</dbReference>
<feature type="compositionally biased region" description="Polar residues" evidence="1">
    <location>
        <begin position="39"/>
        <end position="52"/>
    </location>
</feature>
<dbReference type="Pfam" id="PF04280">
    <property type="entry name" value="Tim44"/>
    <property type="match status" value="1"/>
</dbReference>
<dbReference type="InterPro" id="IPR032710">
    <property type="entry name" value="NTF2-like_dom_sf"/>
</dbReference>
<dbReference type="Proteomes" id="UP000475385">
    <property type="component" value="Unassembled WGS sequence"/>
</dbReference>
<feature type="chain" id="PRO_5026950426" evidence="3">
    <location>
        <begin position="26"/>
        <end position="328"/>
    </location>
</feature>
<dbReference type="SMART" id="SM00978">
    <property type="entry name" value="Tim44"/>
    <property type="match status" value="1"/>
</dbReference>
<evidence type="ECO:0000256" key="3">
    <source>
        <dbReference type="SAM" id="SignalP"/>
    </source>
</evidence>
<sequence>MRRTARLMTALAVVTLALGPALAEARPGGRSSSGSRGSQTYSAPPSTQTAPGSAQQMQRTQQPPSQAANPAAAAARPGVPAAAQGSFFSRNPMMAGLMGGLLGAGLFGLLSGSGLFGGMAGFASFIGLLLQVALIAGLVFLVMRLVRGARRPAVAAGPQGYARDMNGAGDGRRPMNTGMGMGAMAGGAAAVATRPIQVTPADFETFGQALLDVNAAWSRQDLEALRRLSTPEMTNYFAQDLSDLRARGWTNTSSDVRLEAGDLSEAWEENGQHYATVAMRFSLVDVTRDATGKVVEGHPTNRETATELWTFVRFPGEAWRLSAIQQTG</sequence>
<feature type="compositionally biased region" description="Low complexity" evidence="1">
    <location>
        <begin position="23"/>
        <end position="38"/>
    </location>
</feature>